<evidence type="ECO:0000256" key="1">
    <source>
        <dbReference type="ARBA" id="ARBA00004141"/>
    </source>
</evidence>
<dbReference type="EMBL" id="CDMY01000721">
    <property type="protein sequence ID" value="CEM31494.1"/>
    <property type="molecule type" value="Genomic_DNA"/>
</dbReference>
<evidence type="ECO:0000256" key="3">
    <source>
        <dbReference type="ARBA" id="ARBA00022989"/>
    </source>
</evidence>
<keyword evidence="3 5" id="KW-1133">Transmembrane helix</keyword>
<evidence type="ECO:0000256" key="2">
    <source>
        <dbReference type="ARBA" id="ARBA00022692"/>
    </source>
</evidence>
<feature type="transmembrane region" description="Helical" evidence="5">
    <location>
        <begin position="145"/>
        <end position="164"/>
    </location>
</feature>
<name>A0A0G4GMR9_VITBC</name>
<proteinExistence type="inferred from homology"/>
<evidence type="ECO:0000256" key="4">
    <source>
        <dbReference type="ARBA" id="ARBA00023136"/>
    </source>
</evidence>
<dbReference type="Pfam" id="PF01027">
    <property type="entry name" value="Bax1-I"/>
    <property type="match status" value="1"/>
</dbReference>
<dbReference type="OMA" id="FHVADWD"/>
<protein>
    <submittedName>
        <fullName evidence="6">Uncharacterized protein</fullName>
    </submittedName>
</protein>
<dbReference type="VEuPathDB" id="CryptoDB:Vbra_6309"/>
<dbReference type="GO" id="GO:0016020">
    <property type="term" value="C:membrane"/>
    <property type="evidence" value="ECO:0007669"/>
    <property type="project" value="UniProtKB-SubCell"/>
</dbReference>
<keyword evidence="7" id="KW-1185">Reference proteome</keyword>
<gene>
    <name evidence="6" type="ORF">Vbra_6309</name>
</gene>
<evidence type="ECO:0000313" key="7">
    <source>
        <dbReference type="Proteomes" id="UP000041254"/>
    </source>
</evidence>
<dbReference type="Proteomes" id="UP000041254">
    <property type="component" value="Unassembled WGS sequence"/>
</dbReference>
<dbReference type="InterPro" id="IPR006214">
    <property type="entry name" value="Bax_inhibitor_1-related"/>
</dbReference>
<sequence length="263" mass="28406">MADIENQMPSSPPADGGPFVWFQPPTGDTSPSSLESPLLKSATIQIRKDFVKKVYGIFAVQLLVTVAVAMPFVLSKAVQSAVAANHWVVFVLCLASIAVSVCYAGDPSLMRVFPWNYLALSGLTVIEGTLVGLICSAYSIDSVLIAVAMTCAIVAALTALAVFTETDFTGYVPYLFTAGVSLVVFGIILLLLPTVPILHVLYSYVGAFIFSCYIILDTQMILGGKHRRYQFGVDDYAFAALAIYLDVVNLFIQLLKILGEKKK</sequence>
<reference evidence="6 7" key="1">
    <citation type="submission" date="2014-11" db="EMBL/GenBank/DDBJ databases">
        <authorList>
            <person name="Zhu J."/>
            <person name="Qi W."/>
            <person name="Song R."/>
        </authorList>
    </citation>
    <scope>NUCLEOTIDE SEQUENCE [LARGE SCALE GENOMIC DNA]</scope>
</reference>
<dbReference type="PANTHER" id="PTHR23291">
    <property type="entry name" value="BAX INHIBITOR-RELATED"/>
    <property type="match status" value="1"/>
</dbReference>
<evidence type="ECO:0000256" key="5">
    <source>
        <dbReference type="RuleBase" id="RU004379"/>
    </source>
</evidence>
<organism evidence="6 7">
    <name type="scientific">Vitrella brassicaformis (strain CCMP3155)</name>
    <dbReference type="NCBI Taxonomy" id="1169540"/>
    <lineage>
        <taxon>Eukaryota</taxon>
        <taxon>Sar</taxon>
        <taxon>Alveolata</taxon>
        <taxon>Colpodellida</taxon>
        <taxon>Vitrellaceae</taxon>
        <taxon>Vitrella</taxon>
    </lineage>
</organism>
<dbReference type="OrthoDB" id="7933078at2759"/>
<feature type="transmembrane region" description="Helical" evidence="5">
    <location>
        <begin position="236"/>
        <end position="255"/>
    </location>
</feature>
<keyword evidence="2 5" id="KW-0812">Transmembrane</keyword>
<dbReference type="InParanoid" id="A0A0G4GMR9"/>
<dbReference type="AlphaFoldDB" id="A0A0G4GMR9"/>
<feature type="transmembrane region" description="Helical" evidence="5">
    <location>
        <begin position="197"/>
        <end position="216"/>
    </location>
</feature>
<feature type="transmembrane region" description="Helical" evidence="5">
    <location>
        <begin position="86"/>
        <end position="105"/>
    </location>
</feature>
<accession>A0A0G4GMR9</accession>
<dbReference type="PANTHER" id="PTHR23291:SF47">
    <property type="entry name" value="TRANSMEMBRANE BAX INHIBITOR MOTIF CONTAINING 7"/>
    <property type="match status" value="1"/>
</dbReference>
<comment type="subcellular location">
    <subcellularLocation>
        <location evidence="1">Membrane</location>
        <topology evidence="1">Multi-pass membrane protein</topology>
    </subcellularLocation>
</comment>
<dbReference type="PhylomeDB" id="A0A0G4GMR9"/>
<feature type="transmembrane region" description="Helical" evidence="5">
    <location>
        <begin position="171"/>
        <end position="191"/>
    </location>
</feature>
<feature type="transmembrane region" description="Helical" evidence="5">
    <location>
        <begin position="117"/>
        <end position="139"/>
    </location>
</feature>
<comment type="similarity">
    <text evidence="5">Belongs to the BI1 family.</text>
</comment>
<keyword evidence="4 5" id="KW-0472">Membrane</keyword>
<feature type="transmembrane region" description="Helical" evidence="5">
    <location>
        <begin position="54"/>
        <end position="74"/>
    </location>
</feature>
<evidence type="ECO:0000313" key="6">
    <source>
        <dbReference type="EMBL" id="CEM31494.1"/>
    </source>
</evidence>